<dbReference type="NCBIfam" id="NF041196">
    <property type="entry name" value="ScbR_bind_reg"/>
    <property type="match status" value="1"/>
</dbReference>
<dbReference type="PROSITE" id="PS50977">
    <property type="entry name" value="HTH_TETR_2"/>
    <property type="match status" value="1"/>
</dbReference>
<feature type="domain" description="HTH tetR-type" evidence="5">
    <location>
        <begin position="8"/>
        <end position="68"/>
    </location>
</feature>
<dbReference type="SUPFAM" id="SSF46689">
    <property type="entry name" value="Homeodomain-like"/>
    <property type="match status" value="1"/>
</dbReference>
<sequence length="213" mass="22562">MVRQQRAELTRARLIASAAELFDRNGFIGTNIDDISRAAGVTKGALYFHFPAKSDIVAAVQEPGRDLLRRAAAASAGAASGVQAMIDLSQLVAGWLRDEAAVRASFRVARECAEQGRPFIDFFLEWQNILHRLASRAAAAGELAEGVAVDGAVTVVLALCMGIEMLWASAMSRDKVARTLAESWAMILPGLTGRAAIGGLDLTGSTARIAPPD</sequence>
<evidence type="ECO:0000313" key="6">
    <source>
        <dbReference type="EMBL" id="MFC0548263.1"/>
    </source>
</evidence>
<gene>
    <name evidence="6" type="ORF">ACFFH7_42615</name>
</gene>
<name>A0ABV6N6V4_9PSEU</name>
<dbReference type="PANTHER" id="PTHR30055:SF234">
    <property type="entry name" value="HTH-TYPE TRANSCRIPTIONAL REGULATOR BETI"/>
    <property type="match status" value="1"/>
</dbReference>
<reference evidence="6 7" key="1">
    <citation type="submission" date="2024-09" db="EMBL/GenBank/DDBJ databases">
        <authorList>
            <person name="Sun Q."/>
            <person name="Mori K."/>
        </authorList>
    </citation>
    <scope>NUCLEOTIDE SEQUENCE [LARGE SCALE GENOMIC DNA]</scope>
    <source>
        <strain evidence="6 7">TBRC 1432</strain>
    </source>
</reference>
<dbReference type="Proteomes" id="UP001589810">
    <property type="component" value="Unassembled WGS sequence"/>
</dbReference>
<keyword evidence="2 4" id="KW-0238">DNA-binding</keyword>
<protein>
    <submittedName>
        <fullName evidence="6">ScbR family autoregulator-binding transcription factor</fullName>
    </submittedName>
</protein>
<dbReference type="Pfam" id="PF00440">
    <property type="entry name" value="TetR_N"/>
    <property type="match status" value="1"/>
</dbReference>
<dbReference type="PANTHER" id="PTHR30055">
    <property type="entry name" value="HTH-TYPE TRANSCRIPTIONAL REGULATOR RUTR"/>
    <property type="match status" value="1"/>
</dbReference>
<dbReference type="RefSeq" id="WP_273937895.1">
    <property type="nucleotide sequence ID" value="NZ_CP097263.1"/>
</dbReference>
<proteinExistence type="predicted"/>
<dbReference type="InterPro" id="IPR001647">
    <property type="entry name" value="HTH_TetR"/>
</dbReference>
<evidence type="ECO:0000256" key="1">
    <source>
        <dbReference type="ARBA" id="ARBA00023015"/>
    </source>
</evidence>
<accession>A0ABV6N6V4</accession>
<keyword evidence="1" id="KW-0805">Transcription regulation</keyword>
<dbReference type="PRINTS" id="PR00455">
    <property type="entry name" value="HTHTETR"/>
</dbReference>
<feature type="DNA-binding region" description="H-T-H motif" evidence="4">
    <location>
        <begin position="31"/>
        <end position="50"/>
    </location>
</feature>
<dbReference type="InterPro" id="IPR009057">
    <property type="entry name" value="Homeodomain-like_sf"/>
</dbReference>
<organism evidence="6 7">
    <name type="scientific">Kutzneria chonburiensis</name>
    <dbReference type="NCBI Taxonomy" id="1483604"/>
    <lineage>
        <taxon>Bacteria</taxon>
        <taxon>Bacillati</taxon>
        <taxon>Actinomycetota</taxon>
        <taxon>Actinomycetes</taxon>
        <taxon>Pseudonocardiales</taxon>
        <taxon>Pseudonocardiaceae</taxon>
        <taxon>Kutzneria</taxon>
    </lineage>
</organism>
<dbReference type="Gene3D" id="1.10.357.10">
    <property type="entry name" value="Tetracycline Repressor, domain 2"/>
    <property type="match status" value="1"/>
</dbReference>
<dbReference type="InterPro" id="IPR050109">
    <property type="entry name" value="HTH-type_TetR-like_transc_reg"/>
</dbReference>
<evidence type="ECO:0000313" key="7">
    <source>
        <dbReference type="Proteomes" id="UP001589810"/>
    </source>
</evidence>
<keyword evidence="7" id="KW-1185">Reference proteome</keyword>
<dbReference type="EMBL" id="JBHLUD010000015">
    <property type="protein sequence ID" value="MFC0548263.1"/>
    <property type="molecule type" value="Genomic_DNA"/>
</dbReference>
<evidence type="ECO:0000256" key="3">
    <source>
        <dbReference type="ARBA" id="ARBA00023163"/>
    </source>
</evidence>
<evidence type="ECO:0000256" key="2">
    <source>
        <dbReference type="ARBA" id="ARBA00023125"/>
    </source>
</evidence>
<dbReference type="InterPro" id="IPR047923">
    <property type="entry name" value="ArpA-like"/>
</dbReference>
<evidence type="ECO:0000256" key="4">
    <source>
        <dbReference type="PROSITE-ProRule" id="PRU00335"/>
    </source>
</evidence>
<dbReference type="SUPFAM" id="SSF48498">
    <property type="entry name" value="Tetracyclin repressor-like, C-terminal domain"/>
    <property type="match status" value="1"/>
</dbReference>
<evidence type="ECO:0000259" key="5">
    <source>
        <dbReference type="PROSITE" id="PS50977"/>
    </source>
</evidence>
<dbReference type="InterPro" id="IPR036271">
    <property type="entry name" value="Tet_transcr_reg_TetR-rel_C_sf"/>
</dbReference>
<comment type="caution">
    <text evidence="6">The sequence shown here is derived from an EMBL/GenBank/DDBJ whole genome shotgun (WGS) entry which is preliminary data.</text>
</comment>
<keyword evidence="3" id="KW-0804">Transcription</keyword>